<keyword evidence="2 5" id="KW-0489">Methyltransferase</keyword>
<organism evidence="7 8">
    <name type="scientific">Marasmiellus scandens</name>
    <dbReference type="NCBI Taxonomy" id="2682957"/>
    <lineage>
        <taxon>Eukaryota</taxon>
        <taxon>Fungi</taxon>
        <taxon>Dikarya</taxon>
        <taxon>Basidiomycota</taxon>
        <taxon>Agaricomycotina</taxon>
        <taxon>Agaricomycetes</taxon>
        <taxon>Agaricomycetidae</taxon>
        <taxon>Agaricales</taxon>
        <taxon>Marasmiineae</taxon>
        <taxon>Omphalotaceae</taxon>
        <taxon>Marasmiellus</taxon>
    </lineage>
</organism>
<evidence type="ECO:0000256" key="4">
    <source>
        <dbReference type="ARBA" id="ARBA00022691"/>
    </source>
</evidence>
<evidence type="ECO:0000256" key="2">
    <source>
        <dbReference type="ARBA" id="ARBA00022603"/>
    </source>
</evidence>
<dbReference type="SUPFAM" id="SSF53335">
    <property type="entry name" value="S-adenosyl-L-methionine-dependent methyltransferases"/>
    <property type="match status" value="1"/>
</dbReference>
<keyword evidence="3 5" id="KW-0808">Transferase</keyword>
<protein>
    <recommendedName>
        <fullName evidence="5">Protein-lysine N-methyltransferase EFM4</fullName>
        <ecNumber evidence="5">2.1.1.-</ecNumber>
    </recommendedName>
    <alternativeName>
        <fullName evidence="5">Elongation factor methyltransferase 4</fullName>
    </alternativeName>
</protein>
<dbReference type="EMBL" id="JBANRG010000009">
    <property type="protein sequence ID" value="KAK7463548.1"/>
    <property type="molecule type" value="Genomic_DNA"/>
</dbReference>
<dbReference type="HAMAP" id="MF_03188">
    <property type="entry name" value="Methyltr_EFM4"/>
    <property type="match status" value="1"/>
</dbReference>
<comment type="function">
    <text evidence="5">S-adenosyl-L-methionine-dependent protein-lysine N-methyltransferase that mono- and dimethylates elongation factor 1-alpha at 'Lys-316'. May play a role in intracellular transport.</text>
</comment>
<keyword evidence="8" id="KW-1185">Reference proteome</keyword>
<dbReference type="InterPro" id="IPR026635">
    <property type="entry name" value="Efm4/METTL10"/>
</dbReference>
<evidence type="ECO:0000313" key="7">
    <source>
        <dbReference type="EMBL" id="KAK7463548.1"/>
    </source>
</evidence>
<evidence type="ECO:0000256" key="3">
    <source>
        <dbReference type="ARBA" id="ARBA00022679"/>
    </source>
</evidence>
<dbReference type="CDD" id="cd02440">
    <property type="entry name" value="AdoMet_MTases"/>
    <property type="match status" value="1"/>
</dbReference>
<evidence type="ECO:0000256" key="5">
    <source>
        <dbReference type="HAMAP-Rule" id="MF_03188"/>
    </source>
</evidence>
<proteinExistence type="inferred from homology"/>
<keyword evidence="5" id="KW-0813">Transport</keyword>
<dbReference type="InterPro" id="IPR029063">
    <property type="entry name" value="SAM-dependent_MTases_sf"/>
</dbReference>
<dbReference type="PANTHER" id="PTHR12843:SF5">
    <property type="entry name" value="EEF1A LYSINE METHYLTRANSFERASE 2"/>
    <property type="match status" value="1"/>
</dbReference>
<comment type="caution">
    <text evidence="7">The sequence shown here is derived from an EMBL/GenBank/DDBJ whole genome shotgun (WGS) entry which is preliminary data.</text>
</comment>
<keyword evidence="4 5" id="KW-0949">S-adenosyl-L-methionine</keyword>
<evidence type="ECO:0000313" key="8">
    <source>
        <dbReference type="Proteomes" id="UP001498398"/>
    </source>
</evidence>
<evidence type="ECO:0000259" key="6">
    <source>
        <dbReference type="Pfam" id="PF13847"/>
    </source>
</evidence>
<dbReference type="Pfam" id="PF13847">
    <property type="entry name" value="Methyltransf_31"/>
    <property type="match status" value="1"/>
</dbReference>
<dbReference type="Proteomes" id="UP001498398">
    <property type="component" value="Unassembled WGS sequence"/>
</dbReference>
<evidence type="ECO:0000256" key="1">
    <source>
        <dbReference type="ARBA" id="ARBA00022490"/>
    </source>
</evidence>
<accession>A0ABR1JL73</accession>
<dbReference type="InterPro" id="IPR025714">
    <property type="entry name" value="Methyltranfer_dom"/>
</dbReference>
<sequence length="229" mass="25105">MAFQPSKLGTKEHWDKVYEEELANFGEIGDEGEIWFGEESVNKMVEWAEENLPPSGDLSILEIGSGNGTLLFALAEAGYSQKSLSGVDYSPDAVKLSKAIAATREMRDIQFNVCDFLNQDPPVLPKVTGDTLRNWDLLLDKGTYDAIALGVKDEEGNSPASRYPARVARLLKPGGIFLITSCNFTEDELKAAFDTNETGLKYHSRIQHPTFSFGGKSGSIVSSVAFQRS</sequence>
<comment type="similarity">
    <text evidence="5">Belongs to the class I-like SAM-binding methyltransferase superfamily. EFM4 family.</text>
</comment>
<feature type="domain" description="Methyltransferase" evidence="6">
    <location>
        <begin position="57"/>
        <end position="198"/>
    </location>
</feature>
<dbReference type="PANTHER" id="PTHR12843">
    <property type="entry name" value="PROTEIN-LYSINE N-METHYLTRANSFERASE METTL10"/>
    <property type="match status" value="1"/>
</dbReference>
<gene>
    <name evidence="7" type="primary">EFM4_2</name>
    <name evidence="5" type="synonym">EFM4</name>
    <name evidence="7" type="ORF">VKT23_006896</name>
</gene>
<dbReference type="EC" id="2.1.1.-" evidence="5"/>
<reference evidence="7 8" key="1">
    <citation type="submission" date="2024-01" db="EMBL/GenBank/DDBJ databases">
        <title>A draft genome for the cacao thread blight pathogen Marasmiellus scandens.</title>
        <authorList>
            <person name="Baruah I.K."/>
            <person name="Leung J."/>
            <person name="Bukari Y."/>
            <person name="Amoako-Attah I."/>
            <person name="Meinhardt L.W."/>
            <person name="Bailey B.A."/>
            <person name="Cohen S.P."/>
        </authorList>
    </citation>
    <scope>NUCLEOTIDE SEQUENCE [LARGE SCALE GENOMIC DNA]</scope>
    <source>
        <strain evidence="7 8">GH-19</strain>
    </source>
</reference>
<dbReference type="Gene3D" id="3.40.50.150">
    <property type="entry name" value="Vaccinia Virus protein VP39"/>
    <property type="match status" value="1"/>
</dbReference>
<keyword evidence="1 5" id="KW-0963">Cytoplasm</keyword>
<comment type="subcellular location">
    <subcellularLocation>
        <location evidence="5">Cytoplasm</location>
    </subcellularLocation>
</comment>
<name>A0ABR1JL73_9AGAR</name>